<dbReference type="Proteomes" id="UP001455709">
    <property type="component" value="Unassembled WGS sequence"/>
</dbReference>
<comment type="caution">
    <text evidence="1">The sequence shown here is derived from an EMBL/GenBank/DDBJ whole genome shotgun (WGS) entry which is preliminary data.</text>
</comment>
<dbReference type="EMBL" id="JBDOJC010000001">
    <property type="protein sequence ID" value="MEO2216395.1"/>
    <property type="molecule type" value="Genomic_DNA"/>
</dbReference>
<dbReference type="RefSeq" id="WP_231153146.1">
    <property type="nucleotide sequence ID" value="NZ_JAJNRT010000013.1"/>
</dbReference>
<reference evidence="1 2" key="1">
    <citation type="submission" date="2024-05" db="EMBL/GenBank/DDBJ databases">
        <authorList>
            <person name="De Oliveira J.P."/>
            <person name="Noriler S.A."/>
            <person name="De Oliveira A.G."/>
            <person name="Sipoli D.S."/>
        </authorList>
    </citation>
    <scope>NUCLEOTIDE SEQUENCE [LARGE SCALE GENOMIC DNA]</scope>
    <source>
        <strain evidence="1 2">LABIM189</strain>
    </source>
</reference>
<proteinExistence type="predicted"/>
<evidence type="ECO:0000313" key="2">
    <source>
        <dbReference type="Proteomes" id="UP001455709"/>
    </source>
</evidence>
<accession>A0ABV0FAY5</accession>
<name>A0ABV0FAY5_9NEIS</name>
<protein>
    <submittedName>
        <fullName evidence="1">Uncharacterized protein</fullName>
    </submittedName>
</protein>
<organism evidence="1 2">
    <name type="scientific">Chromobacterium vaccinii</name>
    <dbReference type="NCBI Taxonomy" id="1108595"/>
    <lineage>
        <taxon>Bacteria</taxon>
        <taxon>Pseudomonadati</taxon>
        <taxon>Pseudomonadota</taxon>
        <taxon>Betaproteobacteria</taxon>
        <taxon>Neisseriales</taxon>
        <taxon>Chromobacteriaceae</taxon>
        <taxon>Chromobacterium</taxon>
    </lineage>
</organism>
<gene>
    <name evidence="1" type="ORF">ABGV49_04880</name>
</gene>
<keyword evidence="2" id="KW-1185">Reference proteome</keyword>
<sequence length="142" mass="16088">MLDKNHKPISKDRRACVSFSENGMNYRGVNERKLLISMYKIDGGIISDNNKRCDNAFEVKELNSIYFIELKGEDIKKAATQIENTITILSNHLSGMSVYGRIVCSRAPRPDLRSSQIISLERVLMKMGGNLIKSCKTCEEKI</sequence>
<evidence type="ECO:0000313" key="1">
    <source>
        <dbReference type="EMBL" id="MEO2216395.1"/>
    </source>
</evidence>